<comment type="function">
    <text evidence="19">Catalyzes the 2 serial methylation steps for the conversion of the 7-monomethylguanosine (m(7)G) caps of snRNAs and snoRNAs to a 2,2,7-trimethylguanosine (m(2,2,7)G) cap structure. The enzyme is specific for guanine, and N7 methylation must precede N2 methylation. Hypermethylation of the m7G cap of U snRNAs leads to their concentration in nuclear foci, their colocalization with coilin and the formation of canonical Cajal bodies (CBs). Plays a role in transcriptional regulation.</text>
</comment>
<dbReference type="CDD" id="cd02440">
    <property type="entry name" value="AdoMet_MTases"/>
    <property type="match status" value="1"/>
</dbReference>
<evidence type="ECO:0000256" key="20">
    <source>
        <dbReference type="ARBA" id="ARBA00064494"/>
    </source>
</evidence>
<organism evidence="24 25">
    <name type="scientific">Pythium oligandrum</name>
    <name type="common">Mycoparasitic fungus</name>
    <dbReference type="NCBI Taxonomy" id="41045"/>
    <lineage>
        <taxon>Eukaryota</taxon>
        <taxon>Sar</taxon>
        <taxon>Stramenopiles</taxon>
        <taxon>Oomycota</taxon>
        <taxon>Peronosporomycetes</taxon>
        <taxon>Pythiales</taxon>
        <taxon>Pythiaceae</taxon>
        <taxon>Pythium</taxon>
    </lineage>
</organism>
<dbReference type="Proteomes" id="UP000794436">
    <property type="component" value="Unassembled WGS sequence"/>
</dbReference>
<evidence type="ECO:0000256" key="12">
    <source>
        <dbReference type="ARBA" id="ARBA00023242"/>
    </source>
</evidence>
<feature type="region of interest" description="Disordered" evidence="23">
    <location>
        <begin position="18"/>
        <end position="74"/>
    </location>
</feature>
<feature type="region of interest" description="Disordered" evidence="23">
    <location>
        <begin position="171"/>
        <end position="214"/>
    </location>
</feature>
<comment type="subcellular location">
    <subcellularLocation>
        <location evidence="2">Cytoplasm</location>
    </subcellularLocation>
    <subcellularLocation>
        <location evidence="1">Nucleus</location>
        <location evidence="1">Cajal body</location>
    </subcellularLocation>
    <subcellularLocation>
        <location evidence="3">Nucleus</location>
        <location evidence="3">Nucleolus</location>
    </subcellularLocation>
</comment>
<evidence type="ECO:0000256" key="1">
    <source>
        <dbReference type="ARBA" id="ARBA00004408"/>
    </source>
</evidence>
<dbReference type="SUPFAM" id="SSF53335">
    <property type="entry name" value="S-adenosyl-L-methionine-dependent methyltransferases"/>
    <property type="match status" value="1"/>
</dbReference>
<evidence type="ECO:0000256" key="6">
    <source>
        <dbReference type="ARBA" id="ARBA00022553"/>
    </source>
</evidence>
<keyword evidence="8" id="KW-0808">Transferase</keyword>
<evidence type="ECO:0000313" key="24">
    <source>
        <dbReference type="EMBL" id="TMW66187.1"/>
    </source>
</evidence>
<dbReference type="GO" id="GO:0005737">
    <property type="term" value="C:cytoplasm"/>
    <property type="evidence" value="ECO:0007669"/>
    <property type="project" value="UniProtKB-SubCell"/>
</dbReference>
<feature type="compositionally biased region" description="Acidic residues" evidence="23">
    <location>
        <begin position="428"/>
        <end position="445"/>
    </location>
</feature>
<dbReference type="GO" id="GO:0071164">
    <property type="term" value="F:RNA cap trimethylguanosine synthase activity"/>
    <property type="evidence" value="ECO:0007669"/>
    <property type="project" value="TreeGrafter"/>
</dbReference>
<evidence type="ECO:0000313" key="25">
    <source>
        <dbReference type="Proteomes" id="UP000794436"/>
    </source>
</evidence>
<keyword evidence="6" id="KW-0597">Phosphoprotein</keyword>
<protein>
    <recommendedName>
        <fullName evidence="4">Trimethylguanosine synthase</fullName>
    </recommendedName>
    <alternativeName>
        <fullName evidence="18">Cap-specific guanine-N(2) methyltransferase</fullName>
    </alternativeName>
    <alternativeName>
        <fullName evidence="21">Nuclear receptor coactivator 6-interacting protein</fullName>
    </alternativeName>
    <alternativeName>
        <fullName evidence="22">PRIP-interacting protein with methyltransferase motif</fullName>
    </alternativeName>
</protein>
<proteinExistence type="inferred from homology"/>
<dbReference type="PANTHER" id="PTHR14741:SF32">
    <property type="entry name" value="TRIMETHYLGUANOSINE SYNTHASE"/>
    <property type="match status" value="1"/>
</dbReference>
<reference evidence="24" key="1">
    <citation type="submission" date="2019-03" db="EMBL/GenBank/DDBJ databases">
        <title>Long read genome sequence of the mycoparasitic Pythium oligandrum ATCC 38472 isolated from sugarbeet rhizosphere.</title>
        <authorList>
            <person name="Gaulin E."/>
        </authorList>
    </citation>
    <scope>NUCLEOTIDE SEQUENCE</scope>
    <source>
        <strain evidence="24">ATCC 38472_TT</strain>
    </source>
</reference>
<evidence type="ECO:0000256" key="5">
    <source>
        <dbReference type="ARBA" id="ARBA00022490"/>
    </source>
</evidence>
<dbReference type="OrthoDB" id="194443at2759"/>
<evidence type="ECO:0000256" key="19">
    <source>
        <dbReference type="ARBA" id="ARBA00057179"/>
    </source>
</evidence>
<evidence type="ECO:0000256" key="16">
    <source>
        <dbReference type="ARBA" id="ARBA00048763"/>
    </source>
</evidence>
<name>A0A8K1CMC9_PYTOL</name>
<evidence type="ECO:0000256" key="8">
    <source>
        <dbReference type="ARBA" id="ARBA00022679"/>
    </source>
</evidence>
<comment type="catalytic activity">
    <reaction evidence="14">
        <text>a 5'-end (N(2),N(7)-dimethyl 5'-triphosphoguanosine)-ribonucleoside in snoRNA + S-adenosyl-L-methionine = a 5'-end (N(2),N(2),N(7)-trimethyl 5'-triphosphoguanosine)-ribonucleoside in snoRNA + S-adenosyl-L-homocysteine + H(+)</text>
        <dbReference type="Rhea" id="RHEA:78507"/>
        <dbReference type="Rhea" id="RHEA-COMP:19088"/>
        <dbReference type="Rhea" id="RHEA-COMP:19090"/>
        <dbReference type="ChEBI" id="CHEBI:15378"/>
        <dbReference type="ChEBI" id="CHEBI:57856"/>
        <dbReference type="ChEBI" id="CHEBI:59789"/>
        <dbReference type="ChEBI" id="CHEBI:167623"/>
        <dbReference type="ChEBI" id="CHEBI:172880"/>
    </reaction>
    <physiologicalReaction direction="left-to-right" evidence="14">
        <dbReference type="Rhea" id="RHEA:78508"/>
    </physiologicalReaction>
</comment>
<evidence type="ECO:0000256" key="13">
    <source>
        <dbReference type="ARBA" id="ARBA00025783"/>
    </source>
</evidence>
<feature type="region of interest" description="Disordered" evidence="23">
    <location>
        <begin position="425"/>
        <end position="445"/>
    </location>
</feature>
<dbReference type="PANTHER" id="PTHR14741">
    <property type="entry name" value="S-ADENOSYLMETHIONINE-DEPENDENT METHYLTRANSFERASE RELATED"/>
    <property type="match status" value="1"/>
</dbReference>
<evidence type="ECO:0000256" key="2">
    <source>
        <dbReference type="ARBA" id="ARBA00004496"/>
    </source>
</evidence>
<keyword evidence="25" id="KW-1185">Reference proteome</keyword>
<dbReference type="InterPro" id="IPR029063">
    <property type="entry name" value="SAM-dependent_MTases_sf"/>
</dbReference>
<dbReference type="InterPro" id="IPR019012">
    <property type="entry name" value="RNA_cap_Gua-N2-MeTrfase"/>
</dbReference>
<comment type="subunit">
    <text evidence="20">May form homooligomers. Interacts with CREBBP/CBP, EED/WAIT1, EP300/P300, NCOA6/PRIP, PPARBP/PBP and SMN.</text>
</comment>
<comment type="catalytic activity">
    <reaction evidence="16">
        <text>a 5'-end (N(2),N(7)-dimethyl 5'-triphosphoguanosine)-ribonucleoside in snRNA + S-adenosyl-L-methionine = a 5'-end (N(2),N(2),N(7)-trimethyl 5'-triphosphoguanosine)-ribonucleoside in snRNA + S-adenosyl-L-homocysteine + H(+)</text>
        <dbReference type="Rhea" id="RHEA:78479"/>
        <dbReference type="Rhea" id="RHEA-COMP:19087"/>
        <dbReference type="Rhea" id="RHEA-COMP:19089"/>
        <dbReference type="ChEBI" id="CHEBI:15378"/>
        <dbReference type="ChEBI" id="CHEBI:57856"/>
        <dbReference type="ChEBI" id="CHEBI:59789"/>
        <dbReference type="ChEBI" id="CHEBI:167623"/>
        <dbReference type="ChEBI" id="CHEBI:172880"/>
    </reaction>
    <physiologicalReaction direction="left-to-right" evidence="16">
        <dbReference type="Rhea" id="RHEA:78480"/>
    </physiologicalReaction>
</comment>
<feature type="compositionally biased region" description="Basic residues" evidence="23">
    <location>
        <begin position="23"/>
        <end position="48"/>
    </location>
</feature>
<dbReference type="EMBL" id="SPLM01000036">
    <property type="protein sequence ID" value="TMW66187.1"/>
    <property type="molecule type" value="Genomic_DNA"/>
</dbReference>
<evidence type="ECO:0000256" key="17">
    <source>
        <dbReference type="ARBA" id="ARBA00049075"/>
    </source>
</evidence>
<keyword evidence="12" id="KW-0539">Nucleus</keyword>
<evidence type="ECO:0000256" key="4">
    <source>
        <dbReference type="ARBA" id="ARBA00018517"/>
    </source>
</evidence>
<evidence type="ECO:0000256" key="9">
    <source>
        <dbReference type="ARBA" id="ARBA00022691"/>
    </source>
</evidence>
<evidence type="ECO:0000256" key="11">
    <source>
        <dbReference type="ARBA" id="ARBA00023163"/>
    </source>
</evidence>
<feature type="compositionally biased region" description="Polar residues" evidence="23">
    <location>
        <begin position="101"/>
        <end position="110"/>
    </location>
</feature>
<evidence type="ECO:0000256" key="18">
    <source>
        <dbReference type="ARBA" id="ARBA00049790"/>
    </source>
</evidence>
<keyword evidence="7" id="KW-0489">Methyltransferase</keyword>
<evidence type="ECO:0000256" key="7">
    <source>
        <dbReference type="ARBA" id="ARBA00022603"/>
    </source>
</evidence>
<comment type="similarity">
    <text evidence="13">Belongs to the methyltransferase superfamily. Trimethylguanosine synthase family.</text>
</comment>
<evidence type="ECO:0000256" key="14">
    <source>
        <dbReference type="ARBA" id="ARBA00047418"/>
    </source>
</evidence>
<evidence type="ECO:0000256" key="21">
    <source>
        <dbReference type="ARBA" id="ARBA00079339"/>
    </source>
</evidence>
<evidence type="ECO:0000256" key="22">
    <source>
        <dbReference type="ARBA" id="ARBA00081504"/>
    </source>
</evidence>
<comment type="catalytic activity">
    <reaction evidence="15">
        <text>a 5'-end (N(7)-methyl 5'-triphosphoguanosine)-ribonucleoside in snoRNA + S-adenosyl-L-methionine = a 5'-end (N(2),N(7)-dimethyl 5'-triphosphoguanosine)-ribonucleoside in snoRNA + S-adenosyl-L-homocysteine + H(+)</text>
        <dbReference type="Rhea" id="RHEA:78475"/>
        <dbReference type="Rhea" id="RHEA-COMP:19086"/>
        <dbReference type="Rhea" id="RHEA-COMP:19088"/>
        <dbReference type="ChEBI" id="CHEBI:15378"/>
        <dbReference type="ChEBI" id="CHEBI:57856"/>
        <dbReference type="ChEBI" id="CHEBI:59789"/>
        <dbReference type="ChEBI" id="CHEBI:156461"/>
        <dbReference type="ChEBI" id="CHEBI:172880"/>
    </reaction>
    <physiologicalReaction direction="left-to-right" evidence="15">
        <dbReference type="Rhea" id="RHEA:78476"/>
    </physiologicalReaction>
</comment>
<evidence type="ECO:0000256" key="15">
    <source>
        <dbReference type="ARBA" id="ARBA00048740"/>
    </source>
</evidence>
<keyword evidence="10" id="KW-0805">Transcription regulation</keyword>
<evidence type="ECO:0000256" key="10">
    <source>
        <dbReference type="ARBA" id="ARBA00023015"/>
    </source>
</evidence>
<keyword evidence="5" id="KW-0963">Cytoplasm</keyword>
<dbReference type="AlphaFoldDB" id="A0A8K1CMC9"/>
<feature type="region of interest" description="Disordered" evidence="23">
    <location>
        <begin position="101"/>
        <end position="121"/>
    </location>
</feature>
<dbReference type="GO" id="GO:0005730">
    <property type="term" value="C:nucleolus"/>
    <property type="evidence" value="ECO:0007669"/>
    <property type="project" value="UniProtKB-SubCell"/>
</dbReference>
<dbReference type="GO" id="GO:0015030">
    <property type="term" value="C:Cajal body"/>
    <property type="evidence" value="ECO:0007669"/>
    <property type="project" value="UniProtKB-SubCell"/>
</dbReference>
<keyword evidence="11" id="KW-0804">Transcription</keyword>
<comment type="caution">
    <text evidence="24">The sequence shown here is derived from an EMBL/GenBank/DDBJ whole genome shotgun (WGS) entry which is preliminary data.</text>
</comment>
<evidence type="ECO:0000256" key="23">
    <source>
        <dbReference type="SAM" id="MobiDB-lite"/>
    </source>
</evidence>
<gene>
    <name evidence="24" type="ORF">Poli38472_003952</name>
</gene>
<dbReference type="FunFam" id="3.40.50.150:FF:000066">
    <property type="entry name" value="Trimethylguanosine synthase 1"/>
    <property type="match status" value="1"/>
</dbReference>
<comment type="catalytic activity">
    <reaction evidence="17">
        <text>a 5'-end (N(7)-methyl 5'-triphosphoguanosine)-ribonucleoside in snRNA + S-adenosyl-L-methionine = a 5'-end (N(2),N(7)-dimethyl 5'-triphosphoguanosine)-ribonucleoside in snRNA + S-adenosyl-L-homocysteine + H(+)</text>
        <dbReference type="Rhea" id="RHEA:78471"/>
        <dbReference type="Rhea" id="RHEA-COMP:19085"/>
        <dbReference type="Rhea" id="RHEA-COMP:19087"/>
        <dbReference type="ChEBI" id="CHEBI:15378"/>
        <dbReference type="ChEBI" id="CHEBI:57856"/>
        <dbReference type="ChEBI" id="CHEBI:59789"/>
        <dbReference type="ChEBI" id="CHEBI:156461"/>
        <dbReference type="ChEBI" id="CHEBI:172880"/>
    </reaction>
    <physiologicalReaction direction="left-to-right" evidence="17">
        <dbReference type="Rhea" id="RHEA:78472"/>
    </physiologicalReaction>
</comment>
<sequence length="445" mass="49618">MVVTEAWLVTKNGQTIVLDAKTAKKQSKKKRNTKRKANSSGGRQRKKARVDWDQDTSALQSIGEEDGDAEDPNAQLFADAQSDLMEEMAAAGFGGELPLSFGSTKSQPARSSKKRRRVYDEVHDTTPVGAEDPVKQPSPVVVEHVPTPAVVEKFHVKYDSDGEVVERSTEVVELPTEPTPSESFGHNVVENDENGLHNEPAAENGEEPPVTPPEELDQTVLKFWKQRRTLFYQYDDGIHLDHESWYSVTPQAIAEHIAQRCACDVIVDPFSGCGGNIIQFAKTCRQVIAIEIDPEKIRMAQHNARIYGVADRIEWINGDATEILPKLKADVVFLSPPWGGMNYNRNQFDIDKMLVGDTTGTELFQMARSVAPNVVYYMPKTTPVADLEALSPDEIVECEHLHLNGQLKVVNAYYGELVQRKTIRDESEMAEQTEEGVQVDETQAE</sequence>
<dbReference type="Gene3D" id="3.40.50.150">
    <property type="entry name" value="Vaccinia Virus protein VP39"/>
    <property type="match status" value="1"/>
</dbReference>
<accession>A0A8K1CMC9</accession>
<evidence type="ECO:0000256" key="3">
    <source>
        <dbReference type="ARBA" id="ARBA00004604"/>
    </source>
</evidence>
<keyword evidence="9" id="KW-0949">S-adenosyl-L-methionine</keyword>
<dbReference type="Pfam" id="PF09445">
    <property type="entry name" value="Methyltransf_15"/>
    <property type="match status" value="1"/>
</dbReference>